<evidence type="ECO:0008006" key="4">
    <source>
        <dbReference type="Google" id="ProtNLM"/>
    </source>
</evidence>
<evidence type="ECO:0000313" key="2">
    <source>
        <dbReference type="EMBL" id="SHL48771.1"/>
    </source>
</evidence>
<dbReference type="EMBL" id="FRCF01000002">
    <property type="protein sequence ID" value="SHL48771.1"/>
    <property type="molecule type" value="Genomic_DNA"/>
</dbReference>
<keyword evidence="3" id="KW-1185">Reference proteome</keyword>
<feature type="transmembrane region" description="Helical" evidence="1">
    <location>
        <begin position="60"/>
        <end position="82"/>
    </location>
</feature>
<dbReference type="AlphaFoldDB" id="A0A1M7B1F9"/>
<sequence>MIGNPWFYVISILTVMILSFLIPLIRMKHWWVIPLLTLVTMTLTGFILPNFYDDLNWEPLIGYAVFLTVMSVTMTILSVMLWRKRKSVKEEGLPGHGDEQDEYKK</sequence>
<evidence type="ECO:0000313" key="3">
    <source>
        <dbReference type="Proteomes" id="UP000184206"/>
    </source>
</evidence>
<dbReference type="Proteomes" id="UP000184206">
    <property type="component" value="Unassembled WGS sequence"/>
</dbReference>
<name>A0A1M7B1F9_9BACL</name>
<feature type="transmembrane region" description="Helical" evidence="1">
    <location>
        <begin position="30"/>
        <end position="48"/>
    </location>
</feature>
<organism evidence="2 3">
    <name type="scientific">Lacicoccus alkaliphilus DSM 16010</name>
    <dbReference type="NCBI Taxonomy" id="1123231"/>
    <lineage>
        <taxon>Bacteria</taxon>
        <taxon>Bacillati</taxon>
        <taxon>Bacillota</taxon>
        <taxon>Bacilli</taxon>
        <taxon>Bacillales</taxon>
        <taxon>Salinicoccaceae</taxon>
        <taxon>Lacicoccus</taxon>
    </lineage>
</organism>
<keyword evidence="1" id="KW-1133">Transmembrane helix</keyword>
<evidence type="ECO:0000256" key="1">
    <source>
        <dbReference type="SAM" id="Phobius"/>
    </source>
</evidence>
<keyword evidence="1" id="KW-0812">Transmembrane</keyword>
<keyword evidence="1" id="KW-0472">Membrane</keyword>
<dbReference type="STRING" id="1123231.SAMN02745189_00316"/>
<proteinExistence type="predicted"/>
<reference evidence="2 3" key="1">
    <citation type="submission" date="2016-11" db="EMBL/GenBank/DDBJ databases">
        <authorList>
            <person name="Jaros S."/>
            <person name="Januszkiewicz K."/>
            <person name="Wedrychowicz H."/>
        </authorList>
    </citation>
    <scope>NUCLEOTIDE SEQUENCE [LARGE SCALE GENOMIC DNA]</scope>
    <source>
        <strain evidence="2 3">DSM 16010</strain>
    </source>
</reference>
<protein>
    <recommendedName>
        <fullName evidence="4">DUF2651 domain-containing protein</fullName>
    </recommendedName>
</protein>
<feature type="transmembrane region" description="Helical" evidence="1">
    <location>
        <begin position="6"/>
        <end position="25"/>
    </location>
</feature>
<accession>A0A1M7B1F9</accession>
<gene>
    <name evidence="2" type="ORF">SAMN02745189_00316</name>
</gene>